<accession>A0A2Z7BTC2</accession>
<dbReference type="SMART" id="SM00451">
    <property type="entry name" value="ZnF_U1"/>
    <property type="match status" value="3"/>
</dbReference>
<dbReference type="GO" id="GO:0008270">
    <property type="term" value="F:zinc ion binding"/>
    <property type="evidence" value="ECO:0007669"/>
    <property type="project" value="InterPro"/>
</dbReference>
<dbReference type="SMART" id="SM00355">
    <property type="entry name" value="ZnF_C2H2"/>
    <property type="match status" value="3"/>
</dbReference>
<dbReference type="PANTHER" id="PTHR47487:SF8">
    <property type="entry name" value="OS08G0270900 PROTEIN"/>
    <property type="match status" value="1"/>
</dbReference>
<evidence type="ECO:0000259" key="1">
    <source>
        <dbReference type="PROSITE" id="PS00028"/>
    </source>
</evidence>
<dbReference type="InterPro" id="IPR036236">
    <property type="entry name" value="Znf_C2H2_sf"/>
</dbReference>
<proteinExistence type="predicted"/>
<dbReference type="GO" id="GO:0003676">
    <property type="term" value="F:nucleic acid binding"/>
    <property type="evidence" value="ECO:0007669"/>
    <property type="project" value="InterPro"/>
</dbReference>
<dbReference type="PROSITE" id="PS00028">
    <property type="entry name" value="ZINC_FINGER_C2H2_1"/>
    <property type="match status" value="1"/>
</dbReference>
<protein>
    <recommendedName>
        <fullName evidence="1">C2H2-type domain-containing protein</fullName>
    </recommendedName>
</protein>
<dbReference type="SUPFAM" id="SSF57667">
    <property type="entry name" value="beta-beta-alpha zinc fingers"/>
    <property type="match status" value="3"/>
</dbReference>
<feature type="domain" description="C2H2-type" evidence="1">
    <location>
        <begin position="337"/>
        <end position="359"/>
    </location>
</feature>
<name>A0A2Z7BTC2_9LAMI</name>
<dbReference type="EMBL" id="KV004558">
    <property type="protein sequence ID" value="KZV35527.1"/>
    <property type="molecule type" value="Genomic_DNA"/>
</dbReference>
<gene>
    <name evidence="2" type="ORF">F511_21363</name>
</gene>
<dbReference type="InterPro" id="IPR013087">
    <property type="entry name" value="Znf_C2H2_type"/>
</dbReference>
<evidence type="ECO:0000313" key="2">
    <source>
        <dbReference type="EMBL" id="KZV35527.1"/>
    </source>
</evidence>
<organism evidence="2 3">
    <name type="scientific">Dorcoceras hygrometricum</name>
    <dbReference type="NCBI Taxonomy" id="472368"/>
    <lineage>
        <taxon>Eukaryota</taxon>
        <taxon>Viridiplantae</taxon>
        <taxon>Streptophyta</taxon>
        <taxon>Embryophyta</taxon>
        <taxon>Tracheophyta</taxon>
        <taxon>Spermatophyta</taxon>
        <taxon>Magnoliopsida</taxon>
        <taxon>eudicotyledons</taxon>
        <taxon>Gunneridae</taxon>
        <taxon>Pentapetalae</taxon>
        <taxon>asterids</taxon>
        <taxon>lamiids</taxon>
        <taxon>Lamiales</taxon>
        <taxon>Gesneriaceae</taxon>
        <taxon>Didymocarpoideae</taxon>
        <taxon>Trichosporeae</taxon>
        <taxon>Loxocarpinae</taxon>
        <taxon>Dorcoceras</taxon>
    </lineage>
</organism>
<dbReference type="Proteomes" id="UP000250235">
    <property type="component" value="Unassembled WGS sequence"/>
</dbReference>
<dbReference type="OrthoDB" id="10009287at2759"/>
<keyword evidence="3" id="KW-1185">Reference proteome</keyword>
<dbReference type="InterPro" id="IPR003604">
    <property type="entry name" value="Matrin/U1-like-C_Znf_C2H2"/>
</dbReference>
<reference evidence="2 3" key="1">
    <citation type="journal article" date="2015" name="Proc. Natl. Acad. Sci. U.S.A.">
        <title>The resurrection genome of Boea hygrometrica: A blueprint for survival of dehydration.</title>
        <authorList>
            <person name="Xiao L."/>
            <person name="Yang G."/>
            <person name="Zhang L."/>
            <person name="Yang X."/>
            <person name="Zhao S."/>
            <person name="Ji Z."/>
            <person name="Zhou Q."/>
            <person name="Hu M."/>
            <person name="Wang Y."/>
            <person name="Chen M."/>
            <person name="Xu Y."/>
            <person name="Jin H."/>
            <person name="Xiao X."/>
            <person name="Hu G."/>
            <person name="Bao F."/>
            <person name="Hu Y."/>
            <person name="Wan P."/>
            <person name="Li L."/>
            <person name="Deng X."/>
            <person name="Kuang T."/>
            <person name="Xiang C."/>
            <person name="Zhu J.K."/>
            <person name="Oliver M.J."/>
            <person name="He Y."/>
        </authorList>
    </citation>
    <scope>NUCLEOTIDE SEQUENCE [LARGE SCALE GENOMIC DNA]</scope>
    <source>
        <strain evidence="3">cv. XS01</strain>
    </source>
</reference>
<dbReference type="PANTHER" id="PTHR47487">
    <property type="entry name" value="OS06G0651300 PROTEIN-RELATED"/>
    <property type="match status" value="1"/>
</dbReference>
<sequence>MLLDAVDYKERQGKILDSEVVSIELHADVIASKESEEWSSALCQVDEGREGKPLDSEVVNIGLPEVYNELPADVIANKKSEEGWSCALCQVTTTSEKDLIGHVHGKKHEAKVAALRAQTTGKNYSIKLVAKKPANSIYVEMEGLKLKAQSLFSEKATEATSKKDDFSSLEKPKSEQLNETQAEVNQLAHKNEDDLRKKVQKNVDPKGCEFWCDICQVRTFSSEVMNAHKLGKKHTSRLRRCEQVGGTGSFNLKKSDVLVDLVEDVSGNGKGIDLGEFKRALDEVSSEDHMVLDTVGDKERQVKTLDSKVVDTELPGVVDIELHADVIGSKKSNEWSCALCQVSVTSEKGLNEHVLGKKHKSKEAAIKSS</sequence>
<dbReference type="AlphaFoldDB" id="A0A2Z7BTC2"/>
<evidence type="ECO:0000313" key="3">
    <source>
        <dbReference type="Proteomes" id="UP000250235"/>
    </source>
</evidence>
<dbReference type="Pfam" id="PF12874">
    <property type="entry name" value="zf-met"/>
    <property type="match status" value="3"/>
</dbReference>
<dbReference type="Gene3D" id="3.30.160.60">
    <property type="entry name" value="Classic Zinc Finger"/>
    <property type="match status" value="3"/>
</dbReference>